<keyword evidence="3" id="KW-1185">Reference proteome</keyword>
<organism evidence="2 3">
    <name type="scientific">Trichonephila clavipes</name>
    <name type="common">Golden silk orbweaver</name>
    <name type="synonym">Nephila clavipes</name>
    <dbReference type="NCBI Taxonomy" id="2585209"/>
    <lineage>
        <taxon>Eukaryota</taxon>
        <taxon>Metazoa</taxon>
        <taxon>Ecdysozoa</taxon>
        <taxon>Arthropoda</taxon>
        <taxon>Chelicerata</taxon>
        <taxon>Arachnida</taxon>
        <taxon>Araneae</taxon>
        <taxon>Araneomorphae</taxon>
        <taxon>Entelegynae</taxon>
        <taxon>Araneoidea</taxon>
        <taxon>Nephilidae</taxon>
        <taxon>Trichonephila</taxon>
    </lineage>
</organism>
<dbReference type="AlphaFoldDB" id="A0A8X6R1P6"/>
<sequence length="129" mass="14931">MRLNHVNPSLSSAKSDEPSWTNQFPSFRCVTPNSNNWKNPPRREKNNKQRIITLPWWQILFSHSSIIIVHYDWLSLLVDCDDITSGGPLPLVGPRMGDRASSCCVPSRTRKKRKKRMPINSCEMLMPFH</sequence>
<gene>
    <name evidence="2" type="ORF">TNCV_1409651</name>
</gene>
<evidence type="ECO:0000256" key="1">
    <source>
        <dbReference type="SAM" id="MobiDB-lite"/>
    </source>
</evidence>
<proteinExistence type="predicted"/>
<feature type="region of interest" description="Disordered" evidence="1">
    <location>
        <begin position="1"/>
        <end position="21"/>
    </location>
</feature>
<comment type="caution">
    <text evidence="2">The sequence shown here is derived from an EMBL/GenBank/DDBJ whole genome shotgun (WGS) entry which is preliminary data.</text>
</comment>
<reference evidence="2" key="1">
    <citation type="submission" date="2020-08" db="EMBL/GenBank/DDBJ databases">
        <title>Multicomponent nature underlies the extraordinary mechanical properties of spider dragline silk.</title>
        <authorList>
            <person name="Kono N."/>
            <person name="Nakamura H."/>
            <person name="Mori M."/>
            <person name="Yoshida Y."/>
            <person name="Ohtoshi R."/>
            <person name="Malay A.D."/>
            <person name="Moran D.A.P."/>
            <person name="Tomita M."/>
            <person name="Numata K."/>
            <person name="Arakawa K."/>
        </authorList>
    </citation>
    <scope>NUCLEOTIDE SEQUENCE</scope>
</reference>
<name>A0A8X6R1P6_TRICX</name>
<protein>
    <submittedName>
        <fullName evidence="2">Uncharacterized protein</fullName>
    </submittedName>
</protein>
<dbReference type="Proteomes" id="UP000887159">
    <property type="component" value="Unassembled WGS sequence"/>
</dbReference>
<accession>A0A8X6R1P6</accession>
<evidence type="ECO:0000313" key="2">
    <source>
        <dbReference type="EMBL" id="GFX86768.1"/>
    </source>
</evidence>
<evidence type="ECO:0000313" key="3">
    <source>
        <dbReference type="Proteomes" id="UP000887159"/>
    </source>
</evidence>
<dbReference type="EMBL" id="BMAU01021013">
    <property type="protein sequence ID" value="GFX86768.1"/>
    <property type="molecule type" value="Genomic_DNA"/>
</dbReference>